<dbReference type="InterPro" id="IPR013154">
    <property type="entry name" value="ADH-like_N"/>
</dbReference>
<dbReference type="SUPFAM" id="SSF50129">
    <property type="entry name" value="GroES-like"/>
    <property type="match status" value="1"/>
</dbReference>
<dbReference type="InterPro" id="IPR011032">
    <property type="entry name" value="GroES-like_sf"/>
</dbReference>
<accession>A0AA90SQ32</accession>
<protein>
    <submittedName>
        <fullName evidence="4">NADP-dependent oxidoreductase</fullName>
        <ecNumber evidence="4">1.-.-.-</ecNumber>
    </submittedName>
</protein>
<sequence>MAKAVVAQQFGGPEVLTVIDEELPAPGAGEVLIEFRAIGVNPIEYKQYGGLFGTDPASLPLHLGSEGAGIVTAVGADAVGPRGPIAVGDEVVVYRGAGTYASAAIEPAGAVLPKPVELGWEDAAGLLLTGATAYDALLRTAVHEGDTVVIHGAAGGVGFLAVQLARLRGATVIGTAREQSHDFLRGLGAIPVAYGDGLADRIRAAAPNGVDVAIDTVGTDEAVDVSLELVADRSRIVTIAAFARAEADGFRAIGGADPDSARIRDEARGELLDLAAAGSIHNVVARTYPLAEAGRAHTDLKAAHPVGKFILLP</sequence>
<dbReference type="Pfam" id="PF08240">
    <property type="entry name" value="ADH_N"/>
    <property type="match status" value="1"/>
</dbReference>
<comment type="caution">
    <text evidence="4">The sequence shown here is derived from an EMBL/GenBank/DDBJ whole genome shotgun (WGS) entry which is preliminary data.</text>
</comment>
<evidence type="ECO:0000313" key="4">
    <source>
        <dbReference type="EMBL" id="MDP0397491.1"/>
    </source>
</evidence>
<dbReference type="EC" id="1.-.-.-" evidence="4"/>
<keyword evidence="1" id="KW-0521">NADP</keyword>
<dbReference type="SMART" id="SM00829">
    <property type="entry name" value="PKS_ER"/>
    <property type="match status" value="1"/>
</dbReference>
<evidence type="ECO:0000259" key="3">
    <source>
        <dbReference type="SMART" id="SM00829"/>
    </source>
</evidence>
<proteinExistence type="predicted"/>
<dbReference type="RefSeq" id="WP_305110685.1">
    <property type="nucleotide sequence ID" value="NZ_JAUTIX010000002.1"/>
</dbReference>
<keyword evidence="5" id="KW-1185">Reference proteome</keyword>
<dbReference type="CDD" id="cd05289">
    <property type="entry name" value="MDR_like_2"/>
    <property type="match status" value="1"/>
</dbReference>
<dbReference type="Pfam" id="PF00107">
    <property type="entry name" value="ADH_zinc_N"/>
    <property type="match status" value="1"/>
</dbReference>
<dbReference type="SUPFAM" id="SSF51735">
    <property type="entry name" value="NAD(P)-binding Rossmann-fold domains"/>
    <property type="match status" value="1"/>
</dbReference>
<keyword evidence="2 4" id="KW-0560">Oxidoreductase</keyword>
<dbReference type="InterPro" id="IPR013149">
    <property type="entry name" value="ADH-like_C"/>
</dbReference>
<dbReference type="Gene3D" id="3.90.180.10">
    <property type="entry name" value="Medium-chain alcohol dehydrogenases, catalytic domain"/>
    <property type="match status" value="1"/>
</dbReference>
<dbReference type="PANTHER" id="PTHR48106">
    <property type="entry name" value="QUINONE OXIDOREDUCTASE PIG3-RELATED"/>
    <property type="match status" value="1"/>
</dbReference>
<dbReference type="InterPro" id="IPR020843">
    <property type="entry name" value="ER"/>
</dbReference>
<evidence type="ECO:0000256" key="1">
    <source>
        <dbReference type="ARBA" id="ARBA00022857"/>
    </source>
</evidence>
<name>A0AA90SQ32_9ACTN</name>
<gene>
    <name evidence="4" type="ORF">Q7X28_06080</name>
</gene>
<dbReference type="EMBL" id="JAUTIX010000002">
    <property type="protein sequence ID" value="MDP0397491.1"/>
    <property type="molecule type" value="Genomic_DNA"/>
</dbReference>
<dbReference type="InterPro" id="IPR036291">
    <property type="entry name" value="NAD(P)-bd_dom_sf"/>
</dbReference>
<evidence type="ECO:0000256" key="2">
    <source>
        <dbReference type="ARBA" id="ARBA00023002"/>
    </source>
</evidence>
<reference evidence="4" key="1">
    <citation type="submission" date="2023-08" db="EMBL/GenBank/DDBJ databases">
        <title>The draft genome of Tsukamurella strandjordii strain 050030.</title>
        <authorList>
            <person name="Zhao F."/>
            <person name="Feng Y."/>
            <person name="Zong Z."/>
        </authorList>
    </citation>
    <scope>NUCLEOTIDE SEQUENCE</scope>
    <source>
        <strain evidence="4">050030</strain>
    </source>
</reference>
<dbReference type="Proteomes" id="UP001178281">
    <property type="component" value="Unassembled WGS sequence"/>
</dbReference>
<organism evidence="4 5">
    <name type="scientific">Tsukamurella strandjordii</name>
    <dbReference type="NCBI Taxonomy" id="147577"/>
    <lineage>
        <taxon>Bacteria</taxon>
        <taxon>Bacillati</taxon>
        <taxon>Actinomycetota</taxon>
        <taxon>Actinomycetes</taxon>
        <taxon>Mycobacteriales</taxon>
        <taxon>Tsukamurellaceae</taxon>
        <taxon>Tsukamurella</taxon>
    </lineage>
</organism>
<dbReference type="GO" id="GO:0070402">
    <property type="term" value="F:NADPH binding"/>
    <property type="evidence" value="ECO:0007669"/>
    <property type="project" value="TreeGrafter"/>
</dbReference>
<feature type="domain" description="Enoyl reductase (ER)" evidence="3">
    <location>
        <begin position="11"/>
        <end position="311"/>
    </location>
</feature>
<dbReference type="AlphaFoldDB" id="A0AA90SQ32"/>
<dbReference type="GO" id="GO:0016651">
    <property type="term" value="F:oxidoreductase activity, acting on NAD(P)H"/>
    <property type="evidence" value="ECO:0007669"/>
    <property type="project" value="TreeGrafter"/>
</dbReference>
<dbReference type="Gene3D" id="3.40.50.720">
    <property type="entry name" value="NAD(P)-binding Rossmann-like Domain"/>
    <property type="match status" value="1"/>
</dbReference>
<evidence type="ECO:0000313" key="5">
    <source>
        <dbReference type="Proteomes" id="UP001178281"/>
    </source>
</evidence>